<feature type="domain" description="MULE transposase" evidence="3">
    <location>
        <begin position="411"/>
        <end position="502"/>
    </location>
</feature>
<evidence type="ECO:0000313" key="5">
    <source>
        <dbReference type="Proteomes" id="UP001280121"/>
    </source>
</evidence>
<dbReference type="AlphaFoldDB" id="A0AAD9TUX5"/>
<dbReference type="Proteomes" id="UP001280121">
    <property type="component" value="Unassembled WGS sequence"/>
</dbReference>
<comment type="caution">
    <text evidence="4">The sequence shown here is derived from an EMBL/GenBank/DDBJ whole genome shotgun (WGS) entry which is preliminary data.</text>
</comment>
<dbReference type="Pfam" id="PF03108">
    <property type="entry name" value="DBD_Tnp_Mut"/>
    <property type="match status" value="1"/>
</dbReference>
<sequence>MSGFTMKNVHLVLNWGGEWKNHHGKYWYEGRRAKAFNFSRDSNYDQLLGKVYNVTGIDRDHYRVSMTTLPQTFRPCMPIEIVDDEDVALLLRSENVDPLVCISVEEIGHETLEMKHKQPESSHNLHHVTPHHEFHYTHKSNIQVSTMDEFERSDVPNMVVHLDDIREGLQSPSRHFSFEDTIGNQHTPEHEETETQFNYIPERVSNRYNEQFAYVQRLVPPPCTFYSINSGEVAPRLVTMRLEIRVFKSDTIRYQVRCIVEDCNWRLQAAKVQNSNYFQIRKFDNQHTCSTEARFPNQRQASARVIGEPIQEKFHDHRLYKPKEIIHYMQRDFGISCNYHKGYRARHIPLEEVQGTPVESYSILPSYLYMLEQANPGTVTDLYTDSSNRFMYMFFCLKACINGFLSSIRPVIAINGTFLKGLHKGVLFVVVCMDGNDQIFPLAFGVGDSETNEAWEWFLSRFHKAVSEVDDLVIVFDRKDSITTGVEKMFPNSFHGACAVYLERNMVGHYVQYVTNVGIERWARAYIPIKRELPITGVIDYIRGILQRWFHDRHTVALKLTTQLTTVADVAIGVKDKEPRYMQIYPITFYTFYTFHVKDGGLDGNMDLTTKTCTCKEFDVNQLPYAYALTCIRLWGFSFVDYCSPYYSSALLATTYSGEIHLVGQPSEWLVLEDIVSKIVHPPVGHRGPGRPKQNRTPSFGEEVTKRSCTTCHRIGHNSHTCSYLKSSRPSSAMGNISKIGEANRSHN</sequence>
<evidence type="ECO:0000259" key="2">
    <source>
        <dbReference type="Pfam" id="PF03108"/>
    </source>
</evidence>
<dbReference type="PANTHER" id="PTHR31973:SF187">
    <property type="entry name" value="MUTATOR TRANSPOSASE MUDRA PROTEIN"/>
    <property type="match status" value="1"/>
</dbReference>
<gene>
    <name evidence="4" type="ORF">Ddye_023983</name>
</gene>
<protein>
    <recommendedName>
        <fullName evidence="6">Transposase</fullName>
    </recommendedName>
</protein>
<accession>A0AAD9TUX5</accession>
<evidence type="ECO:0000256" key="1">
    <source>
        <dbReference type="SAM" id="MobiDB-lite"/>
    </source>
</evidence>
<keyword evidence="5" id="KW-1185">Reference proteome</keyword>
<reference evidence="4" key="1">
    <citation type="journal article" date="2023" name="Plant J.">
        <title>Genome sequences and population genomics provide insights into the demographic history, inbreeding, and mutation load of two 'living fossil' tree species of Dipteronia.</title>
        <authorList>
            <person name="Feng Y."/>
            <person name="Comes H.P."/>
            <person name="Chen J."/>
            <person name="Zhu S."/>
            <person name="Lu R."/>
            <person name="Zhang X."/>
            <person name="Li P."/>
            <person name="Qiu J."/>
            <person name="Olsen K.M."/>
            <person name="Qiu Y."/>
        </authorList>
    </citation>
    <scope>NUCLEOTIDE SEQUENCE</scope>
    <source>
        <strain evidence="4">KIB01</strain>
    </source>
</reference>
<dbReference type="InterPro" id="IPR018289">
    <property type="entry name" value="MULE_transposase_dom"/>
</dbReference>
<feature type="region of interest" description="Disordered" evidence="1">
    <location>
        <begin position="727"/>
        <end position="748"/>
    </location>
</feature>
<dbReference type="InterPro" id="IPR004332">
    <property type="entry name" value="Transposase_MuDR"/>
</dbReference>
<evidence type="ECO:0000313" key="4">
    <source>
        <dbReference type="EMBL" id="KAK2642220.1"/>
    </source>
</evidence>
<name>A0AAD9TUX5_9ROSI</name>
<organism evidence="4 5">
    <name type="scientific">Dipteronia dyeriana</name>
    <dbReference type="NCBI Taxonomy" id="168575"/>
    <lineage>
        <taxon>Eukaryota</taxon>
        <taxon>Viridiplantae</taxon>
        <taxon>Streptophyta</taxon>
        <taxon>Embryophyta</taxon>
        <taxon>Tracheophyta</taxon>
        <taxon>Spermatophyta</taxon>
        <taxon>Magnoliopsida</taxon>
        <taxon>eudicotyledons</taxon>
        <taxon>Gunneridae</taxon>
        <taxon>Pentapetalae</taxon>
        <taxon>rosids</taxon>
        <taxon>malvids</taxon>
        <taxon>Sapindales</taxon>
        <taxon>Sapindaceae</taxon>
        <taxon>Hippocastanoideae</taxon>
        <taxon>Acereae</taxon>
        <taxon>Dipteronia</taxon>
    </lineage>
</organism>
<dbReference type="Pfam" id="PF10551">
    <property type="entry name" value="MULE"/>
    <property type="match status" value="1"/>
</dbReference>
<evidence type="ECO:0000259" key="3">
    <source>
        <dbReference type="Pfam" id="PF10551"/>
    </source>
</evidence>
<dbReference type="PANTHER" id="PTHR31973">
    <property type="entry name" value="POLYPROTEIN, PUTATIVE-RELATED"/>
    <property type="match status" value="1"/>
</dbReference>
<proteinExistence type="predicted"/>
<dbReference type="EMBL" id="JANJYI010000007">
    <property type="protein sequence ID" value="KAK2642220.1"/>
    <property type="molecule type" value="Genomic_DNA"/>
</dbReference>
<feature type="region of interest" description="Disordered" evidence="1">
    <location>
        <begin position="683"/>
        <end position="702"/>
    </location>
</feature>
<feature type="domain" description="Transposase MuDR plant" evidence="2">
    <location>
        <begin position="240"/>
        <end position="280"/>
    </location>
</feature>
<evidence type="ECO:0008006" key="6">
    <source>
        <dbReference type="Google" id="ProtNLM"/>
    </source>
</evidence>